<dbReference type="Proteomes" id="UP001317001">
    <property type="component" value="Chromosome"/>
</dbReference>
<dbReference type="RefSeq" id="WP_257499638.1">
    <property type="nucleotide sequence ID" value="NZ_CP102382.1"/>
</dbReference>
<name>A0ABY5NTG0_9FLAO</name>
<evidence type="ECO:0008006" key="3">
    <source>
        <dbReference type="Google" id="ProtNLM"/>
    </source>
</evidence>
<gene>
    <name evidence="1" type="ORF">NPX36_01305</name>
</gene>
<protein>
    <recommendedName>
        <fullName evidence="3">Lipoprotein</fullName>
    </recommendedName>
</protein>
<reference evidence="1 2" key="1">
    <citation type="submission" date="2022-08" db="EMBL/GenBank/DDBJ databases">
        <title>Myroides zhujiangensis sp. nov., a novel bacterium isolated from sediment in the Pearl River Estuary.</title>
        <authorList>
            <person name="Cui L."/>
        </authorList>
    </citation>
    <scope>NUCLEOTIDE SEQUENCE [LARGE SCALE GENOMIC DNA]</scope>
    <source>
        <strain evidence="1 2">SCSIO 72103</strain>
    </source>
</reference>
<keyword evidence="2" id="KW-1185">Reference proteome</keyword>
<evidence type="ECO:0000313" key="1">
    <source>
        <dbReference type="EMBL" id="UUV21718.1"/>
    </source>
</evidence>
<dbReference type="EMBL" id="CP102382">
    <property type="protein sequence ID" value="UUV21718.1"/>
    <property type="molecule type" value="Genomic_DNA"/>
</dbReference>
<evidence type="ECO:0000313" key="2">
    <source>
        <dbReference type="Proteomes" id="UP001317001"/>
    </source>
</evidence>
<organism evidence="1 2">
    <name type="scientific">Paenimyroides aestuarii</name>
    <dbReference type="NCBI Taxonomy" id="2968490"/>
    <lineage>
        <taxon>Bacteria</taxon>
        <taxon>Pseudomonadati</taxon>
        <taxon>Bacteroidota</taxon>
        <taxon>Flavobacteriia</taxon>
        <taxon>Flavobacteriales</taxon>
        <taxon>Flavobacteriaceae</taxon>
        <taxon>Paenimyroides</taxon>
    </lineage>
</organism>
<proteinExistence type="predicted"/>
<sequence>MTKIFFLISFLLLATNCNKQNEDLSKVQDKYIMSYQSWNLQTDSQIKRDSVLFYIDELINISEDDFYKIEKIKFLCRIDKHNDALLVIKTLKEQDSFAIELFRSLVEIKGYSNGADFGLKNVYDKYEGKKLTIEENFYKIALDYYFKGRNYALNEINTIIERDELSLSNKQLYELLKQKIQEEEDGLEVLFCIYNL</sequence>
<accession>A0ABY5NTG0</accession>